<dbReference type="InterPro" id="IPR043502">
    <property type="entry name" value="DNA/RNA_pol_sf"/>
</dbReference>
<feature type="compositionally biased region" description="Polar residues" evidence="1">
    <location>
        <begin position="2126"/>
        <end position="2138"/>
    </location>
</feature>
<feature type="compositionally biased region" description="Low complexity" evidence="1">
    <location>
        <begin position="2420"/>
        <end position="2433"/>
    </location>
</feature>
<feature type="compositionally biased region" description="Basic and acidic residues" evidence="1">
    <location>
        <begin position="2408"/>
        <end position="2419"/>
    </location>
</feature>
<dbReference type="Proteomes" id="UP000095280">
    <property type="component" value="Unplaced"/>
</dbReference>
<dbReference type="InterPro" id="IPR044925">
    <property type="entry name" value="His-Me_finger_sf"/>
</dbReference>
<feature type="compositionally biased region" description="Basic and acidic residues" evidence="1">
    <location>
        <begin position="3246"/>
        <end position="3256"/>
    </location>
</feature>
<keyword evidence="3" id="KW-1185">Reference proteome</keyword>
<dbReference type="InterPro" id="IPR053233">
    <property type="entry name" value="ABRA-related"/>
</dbReference>
<feature type="compositionally biased region" description="Basic and acidic residues" evidence="1">
    <location>
        <begin position="2656"/>
        <end position="2676"/>
    </location>
</feature>
<feature type="region of interest" description="Disordered" evidence="1">
    <location>
        <begin position="2118"/>
        <end position="2138"/>
    </location>
</feature>
<feature type="compositionally biased region" description="Basic and acidic residues" evidence="1">
    <location>
        <begin position="2753"/>
        <end position="2788"/>
    </location>
</feature>
<feature type="compositionally biased region" description="Acidic residues" evidence="1">
    <location>
        <begin position="2865"/>
        <end position="2876"/>
    </location>
</feature>
<dbReference type="WBParaSite" id="maker-uti_cns_0002661-snap-gene-0.4-mRNA-1">
    <property type="protein sequence ID" value="maker-uti_cns_0002661-snap-gene-0.4-mRNA-1"/>
    <property type="gene ID" value="maker-uti_cns_0002661-snap-gene-0.4"/>
</dbReference>
<dbReference type="SUPFAM" id="SSF54060">
    <property type="entry name" value="His-Me finger endonucleases"/>
    <property type="match status" value="1"/>
</dbReference>
<feature type="compositionally biased region" description="Basic and acidic residues" evidence="1">
    <location>
        <begin position="3262"/>
        <end position="3271"/>
    </location>
</feature>
<sequence length="3603" mass="396585">CNVSRWLLCHECQTRELFNVRQQVRAHKNHIIINWSSPGDLKRARFAALEAAQRQEQLNIIERSRAPVSALSQTIQGVFQQPDEDFQHATDANFDLLAAALAAVEQQSDFFGSTAAPAADAGLPADGAGLPTTDAGLPADGAGLPTTDAGLPADGAGLPTTDAGLPADGAGLPTTDAGLPADGAGLPTTDAGLPADGAGLPTTDAGLPADSAGLPTADAGLPADDSTGFAAPSELDTAFFEDVDLEPVELANEEAEQQQMPPYRPVPVAGKNMEQARMMAEASLSDLLREFEPPTPPAAPEIQTGDIPVVEAMPPMPPSVCIQLVLPSRVEGEYFIDLGGGTRIRLRPSFTLALKTSAHEDVLQVHRFTPGAATETFEFLDFCKIAVQQCLEIRFDSSDNCSVKAQIKLNLRMVRVQASEAVKGEDKWMSTQLGLVVDIQEFDDWWRQQFTELERKVDVYNTNGSGWIIEKINFFELYSALVERVSYYTGHAAEFILPTPLLRKKAVICPPSNEDEASGHWCAVSSINRLLNSKAALHRRKWCERCLLPFHSDAAFEEHSRAPCQPGVINVKEELPDERNNILRFSSWEKTISPPFVVYADFEALNAPCQEDSIAGIATKKLTEHIAVAAGYIVLHREGMTGLAPRGADDKVSTFVSDDPNKCISDFLQSLEKLAREVYGWNTEFSRQAAIRTEMAGRQFREATACCYCRSEFTEGSNKHWDHDHLSGEFRGAACADCNMKARLKRSFLPVVFHNFKGYDLHLMMSSALGLMEGWKISVIPLNPEQFLSMKIEFKIGEYEKIHETTEDLPFAPEKAAPNFREFPEYMQQLWEKVGTENSTYHPTEKLMLTCHDKPSYVVHSSILAFYLNHGMRLDRPIFIGQCVLDFSKMIMYELFYDKLKPWIENDGGVIKLCGGDTDSFFLSISNMSVQSKVLPLLKSKQLLDTSNYPQEHALFSNDLKARLGCIKDEAAGARFEEWLLLRPKLYSFKASSQAAEKKKAKGVQGCIVKKELAHSDYLRVFNELCSHSVVVHRIASIHHRLYTLQQRKYRIILSSPLALGQQTLHRIMVHGSFHIVWAILGKQNIIAFPLRISHSSVEFRLNWLQILRIGSFFNQVIKYNQVIGSQCGLDTAGKSLLQVHAETAELRLAEVEALELEGAGMVMAIEGSVVHEDQHNELRQFAMAPPSRTRRQRIYRNELSRSVYSSADGWQSNSIGATEAFVCDSRCCRALKQHGTGTTNRRAGCIVRLDDAQPLLFFFFFFADRQSFLALMLDVLGLQLILTLRRLLSQLVALQPDDTPADHNEFIKAKLDCDAVPIDCRVHKLAFQLLQLLPLTDSKLSHRTARSNRGRYSRSIRMLLFTARCISSWVRVRLRTPCDRPFSILSEGEFLERDDKSQNSNIKPPTHLLDLHGWRGHEHHGLKRPLRSSLMDGHRQSTTAVSRSSSPSSSCNRGRDTASMSASRTPISSPWKSPYSRNSPAAMAFRMASLLAWAAPSRLLELLLTGLTSANLSGRRWHSHFFTVRRPMPGGPTSTRQVSGSGGHITTSSVLSHSLPNSSLTTGLPGLRILAHGDECLALLLELLRGDQLGLAGLANQPRLPVVRVLLVHHLQDVAADEAESQIPGGQQGVKVRPVLEAGSKVHGAVVRSHTFKGWSEDSEGHVARQLAKHSLKSFWRLQRLLIDLRDQVAHLRGMPLLRRRLRLLRRQADVADLLAARSRPRRVRSVAVDAPGDQGRGGGGGGRGVRRDAEAFVEKRLTGYATSGRTRLLTGSASPTASHGSSGSSGRQDEPLSSLRKITLDWRTALTGPTPLPLLSSLPELYSSKKSSGSSPSSGSYSPLATSAMLARKLDSFIEDSRLVSSETSGCECGLMASNDSRSASMDSMASATSSDRPATLALNWSLSRKVCSSVSRNSVRSHSSATASLETKSATNWRSASLPASRSRPSRIASNGLPSSSSLLSASDSAAAATAKASSGSALEELLADSAAAVATATATAASAAAAAGASASPPELDQPPELELRDKYTLENARKCLKYGQTLGFLGRVIRCIEVAPSSGGSDVPGCLSSNAPTAGRANRPTHPSSCAAGLTLQQRPRLQQQACPTTELPMMIDSGISEPDHDYESNMSSRSQDGNHNGNYGNQVILEEVIEDYQPTPEELAEYARSIGINVEEEPELMFLAREGLVAPLPPDWRPIQDRSAEDEAVYYFNFRTGQSSWEHPCDEHYRLLVIKERQRLATAAAAPGASPGRSGSQGGSGAQAEQAAAASSQPQTPATTARTPRSLAEHSAIKSTATASGASSNSRIAIGAGSRILLDIGNDSRQDDVVEEDSDASDREDDGEEAAGDNERGEKVRDANDGGSKKKLRLSNRLSLMRPQEYAAPAAEYEETETTDVAESLRLSNNTLRDIGRSSFDESSPRKPLTGRTPRTPRTPLRPPPRVDEELSSAAEQSLMRLGHRNQAELEDRKLQLLEDKESEVRRLRIQLAEAVEAERRALEAERNEKLARERQLSQAELERAEAAMRGAALKQKAELEDRLQAELAEAEAELKAKQEESLEQLRQDVQSIQADERQRLESEKERLLGKLRSELRTAEDRERKKLEQESARQLEAVKSRLAEQLKSEREQAERRHAERIEEQRRELQARYEAELEELSRELERQQREERRRREAELRGSQERMQALQGMERSLDDVLQERRRDLRERQERQLKQLEEQHAQRLEALRKEHAAKEEALRKELAAQVEAARAQLQAEVESEKRKQERENSARLEEEQRRGDRAAQEAESRRRSAEALAAEAAQAEEEAKRRRARIEAEMRALCGQRDQLAQAKAELQREVERLTSERSELRAPAAAGAVGLTNGNGRYFDVDADNDDEEADENGAAPRAPDEADEDEEETEEAGSGAGSRLDALARAKDFLRRQMAVRGYPGAAETAVEDVEKRRRLRGQRVRIRVDSVSGGTGGGCIAEATRRRRHRPVTMVSNGVSGEVADGGGSGGGFKSKSMPSLAAGATDSEDNNTSTNSSAEFSSSSSSSSLRGRRLLPRAIPTCASRATTSTGAKSAPRRPRPPRCGSCWTESRRCPMAWAAPWVTTSCSTSRATAAPPAAINKCQPAAASSASSSASSAAGWQQHGGQAGAAQGLAQQVRPHQRVAAQAAGRLPAANDKDGSVGRLQRSELKCRPGPSGYGVPKYTHCVTGCYWNRGSTGQLQHRNFRFISLMKPHPKGPLGGSWTPSVEQIIRTLGEFAAHTELKEKSRETRSVKRRETRSVKSRGDSIGEEQGDWIGEEQGDSIGEEQGDSIGEEKGDSIGESRDSSEKRRETQSEKSRETRSRRAGRLNRRREGRLNRRRAGRLDREKSRETQSEKRRETQSEKSRETQSEKRSGDFNRRRAGRLNRREQRLNRRRAGRLNRRREQGDSIGEEKGDSIGERRETQSEKSRETQSEKSRETQSEKSRETRSEKSRETQSEKSRETQSEKSRRLNRRREGRLEEENKTQIIQNCRCKALPPIMIGLTFLAVRCCQALGSSADDPDIASLVGEDGGEAAEAAEAAAAVEVIEDAAGSLGAEGGALHPDLRLDVPGAGDFASGDQLRSGRGGELAKASIFQI</sequence>
<feature type="region of interest" description="Disordered" evidence="1">
    <location>
        <begin position="2743"/>
        <end position="2807"/>
    </location>
</feature>
<feature type="domain" description="WW" evidence="2">
    <location>
        <begin position="2188"/>
        <end position="2224"/>
    </location>
</feature>
<feature type="compositionally biased region" description="Basic and acidic residues" evidence="1">
    <location>
        <begin position="3159"/>
        <end position="3175"/>
    </location>
</feature>
<feature type="region of interest" description="Disordered" evidence="1">
    <location>
        <begin position="1724"/>
        <end position="1748"/>
    </location>
</feature>
<feature type="region of interest" description="Disordered" evidence="1">
    <location>
        <begin position="1766"/>
        <end position="1794"/>
    </location>
</feature>
<accession>A0A1I8GQP5</accession>
<dbReference type="InterPro" id="IPR001202">
    <property type="entry name" value="WW_dom"/>
</dbReference>
<feature type="compositionally biased region" description="Polar residues" evidence="1">
    <location>
        <begin position="1459"/>
        <end position="1475"/>
    </location>
</feature>
<dbReference type="Gene3D" id="3.40.1800.10">
    <property type="entry name" value="His-Me finger endonucleases"/>
    <property type="match status" value="1"/>
</dbReference>
<feature type="region of interest" description="Disordered" evidence="1">
    <location>
        <begin position="2837"/>
        <end position="2905"/>
    </location>
</feature>
<evidence type="ECO:0000259" key="2">
    <source>
        <dbReference type="PROSITE" id="PS50020"/>
    </source>
</evidence>
<feature type="compositionally biased region" description="Basic and acidic residues" evidence="1">
    <location>
        <begin position="3408"/>
        <end position="3475"/>
    </location>
</feature>
<dbReference type="Gene3D" id="3.30.1470.10">
    <property type="entry name" value="Photosystem I PsaD, reaction center subunit II"/>
    <property type="match status" value="1"/>
</dbReference>
<feature type="compositionally biased region" description="Low complexity" evidence="1">
    <location>
        <begin position="3013"/>
        <end position="3031"/>
    </location>
</feature>
<feature type="compositionally biased region" description="Low complexity" evidence="1">
    <location>
        <begin position="3117"/>
        <end position="3140"/>
    </location>
</feature>
<dbReference type="Pfam" id="PF02945">
    <property type="entry name" value="Endonuclease_7"/>
    <property type="match status" value="1"/>
</dbReference>
<feature type="region of interest" description="Disordered" evidence="1">
    <location>
        <begin position="122"/>
        <end position="202"/>
    </location>
</feature>
<feature type="compositionally biased region" description="Low complexity" evidence="1">
    <location>
        <begin position="1937"/>
        <end position="1957"/>
    </location>
</feature>
<feature type="compositionally biased region" description="Low complexity" evidence="1">
    <location>
        <begin position="122"/>
        <end position="131"/>
    </location>
</feature>
<reference evidence="4" key="1">
    <citation type="submission" date="2016-11" db="UniProtKB">
        <authorList>
            <consortium name="WormBaseParasite"/>
        </authorList>
    </citation>
    <scope>IDENTIFICATION</scope>
</reference>
<feature type="region of interest" description="Disordered" evidence="1">
    <location>
        <begin position="2970"/>
        <end position="3070"/>
    </location>
</feature>
<feature type="compositionally biased region" description="Low complexity" evidence="1">
    <location>
        <begin position="1549"/>
        <end position="1558"/>
    </location>
</feature>
<feature type="region of interest" description="Disordered" evidence="1">
    <location>
        <begin position="2586"/>
        <end position="2638"/>
    </location>
</feature>
<feature type="compositionally biased region" description="Low complexity" evidence="1">
    <location>
        <begin position="2369"/>
        <end position="2385"/>
    </location>
</feature>
<dbReference type="CDD" id="cd00201">
    <property type="entry name" value="WW"/>
    <property type="match status" value="1"/>
</dbReference>
<dbReference type="PANTHER" id="PTHR21715:SF0">
    <property type="entry name" value="RH04127P"/>
    <property type="match status" value="1"/>
</dbReference>
<feature type="compositionally biased region" description="Basic and acidic residues" evidence="1">
    <location>
        <begin position="3347"/>
        <end position="3384"/>
    </location>
</feature>
<dbReference type="SUPFAM" id="SSF56672">
    <property type="entry name" value="DNA/RNA polymerases"/>
    <property type="match status" value="1"/>
</dbReference>
<dbReference type="SUPFAM" id="SSF51045">
    <property type="entry name" value="WW domain"/>
    <property type="match status" value="1"/>
</dbReference>
<feature type="region of interest" description="Disordered" evidence="1">
    <location>
        <begin position="3117"/>
        <end position="3178"/>
    </location>
</feature>
<feature type="compositionally biased region" description="Polar residues" evidence="1">
    <location>
        <begin position="1533"/>
        <end position="1548"/>
    </location>
</feature>
<feature type="compositionally biased region" description="Basic and acidic residues" evidence="1">
    <location>
        <begin position="2347"/>
        <end position="2362"/>
    </location>
</feature>
<feature type="compositionally biased region" description="Acidic residues" evidence="1">
    <location>
        <begin position="3272"/>
        <end position="3293"/>
    </location>
</feature>
<feature type="compositionally biased region" description="Low complexity" evidence="1">
    <location>
        <begin position="2291"/>
        <end position="2303"/>
    </location>
</feature>
<dbReference type="InterPro" id="IPR004211">
    <property type="entry name" value="Endonuclease_7"/>
</dbReference>
<feature type="compositionally biased region" description="Low complexity" evidence="1">
    <location>
        <begin position="2260"/>
        <end position="2284"/>
    </location>
</feature>
<evidence type="ECO:0000256" key="1">
    <source>
        <dbReference type="SAM" id="MobiDB-lite"/>
    </source>
</evidence>
<feature type="compositionally biased region" description="Basic and acidic residues" evidence="1">
    <location>
        <begin position="3297"/>
        <end position="3327"/>
    </location>
</feature>
<name>A0A1I8GQP5_9PLAT</name>
<feature type="compositionally biased region" description="Low complexity" evidence="1">
    <location>
        <begin position="2241"/>
        <end position="2252"/>
    </location>
</feature>
<dbReference type="PROSITE" id="PS50020">
    <property type="entry name" value="WW_DOMAIN_2"/>
    <property type="match status" value="1"/>
</dbReference>
<feature type="compositionally biased region" description="Acidic residues" evidence="1">
    <location>
        <begin position="2886"/>
        <end position="2896"/>
    </location>
</feature>
<feature type="compositionally biased region" description="Low complexity" evidence="1">
    <location>
        <begin position="1772"/>
        <end position="1788"/>
    </location>
</feature>
<feature type="region of interest" description="Disordered" evidence="1">
    <location>
        <begin position="2241"/>
        <end position="2303"/>
    </location>
</feature>
<feature type="compositionally biased region" description="Gly residues" evidence="1">
    <location>
        <begin position="1736"/>
        <end position="1745"/>
    </location>
</feature>
<feature type="region of interest" description="Disordered" evidence="1">
    <location>
        <begin position="1394"/>
        <end position="1475"/>
    </location>
</feature>
<feature type="compositionally biased region" description="Basic residues" evidence="1">
    <location>
        <begin position="1418"/>
        <end position="1427"/>
    </location>
</feature>
<feature type="compositionally biased region" description="Polar residues" evidence="1">
    <location>
        <begin position="1924"/>
        <end position="1936"/>
    </location>
</feature>
<protein>
    <submittedName>
        <fullName evidence="4">WW domain-containing protein</fullName>
    </submittedName>
</protein>
<feature type="region of interest" description="Disordered" evidence="1">
    <location>
        <begin position="2321"/>
        <end position="2447"/>
    </location>
</feature>
<dbReference type="InterPro" id="IPR038563">
    <property type="entry name" value="Endonuclease_7_sf"/>
</dbReference>
<dbReference type="PANTHER" id="PTHR21715">
    <property type="entry name" value="RH04127P"/>
    <property type="match status" value="1"/>
</dbReference>
<organism evidence="3 4">
    <name type="scientific">Macrostomum lignano</name>
    <dbReference type="NCBI Taxonomy" id="282301"/>
    <lineage>
        <taxon>Eukaryota</taxon>
        <taxon>Metazoa</taxon>
        <taxon>Spiralia</taxon>
        <taxon>Lophotrochozoa</taxon>
        <taxon>Platyhelminthes</taxon>
        <taxon>Rhabditophora</taxon>
        <taxon>Macrostomorpha</taxon>
        <taxon>Macrostomida</taxon>
        <taxon>Macrostomidae</taxon>
        <taxon>Macrostomum</taxon>
    </lineage>
</organism>
<feature type="compositionally biased region" description="Basic residues" evidence="1">
    <location>
        <begin position="3328"/>
        <end position="3346"/>
    </location>
</feature>
<feature type="compositionally biased region" description="Basic residues" evidence="1">
    <location>
        <begin position="3398"/>
        <end position="3407"/>
    </location>
</feature>
<evidence type="ECO:0000313" key="3">
    <source>
        <dbReference type="Proteomes" id="UP000095280"/>
    </source>
</evidence>
<proteinExistence type="predicted"/>
<feature type="region of interest" description="Disordered" evidence="1">
    <location>
        <begin position="1525"/>
        <end position="1558"/>
    </location>
</feature>
<evidence type="ECO:0000313" key="4">
    <source>
        <dbReference type="WBParaSite" id="maker-uti_cns_0002661-snap-gene-0.4-mRNA-1"/>
    </source>
</evidence>
<feature type="compositionally biased region" description="Acidic residues" evidence="1">
    <location>
        <begin position="2327"/>
        <end position="2346"/>
    </location>
</feature>
<dbReference type="InterPro" id="IPR036020">
    <property type="entry name" value="WW_dom_sf"/>
</dbReference>
<feature type="compositionally biased region" description="Gly residues" evidence="1">
    <location>
        <begin position="2986"/>
        <end position="2995"/>
    </location>
</feature>
<feature type="region of interest" description="Disordered" evidence="1">
    <location>
        <begin position="3246"/>
        <end position="3484"/>
    </location>
</feature>
<feature type="region of interest" description="Disordered" evidence="1">
    <location>
        <begin position="1920"/>
        <end position="1957"/>
    </location>
</feature>
<feature type="region of interest" description="Disordered" evidence="1">
    <location>
        <begin position="2656"/>
        <end position="2694"/>
    </location>
</feature>